<dbReference type="InParanoid" id="D3B561"/>
<reference evidence="4 5" key="1">
    <citation type="journal article" date="2011" name="Genome Res.">
        <title>Phylogeny-wide analysis of social amoeba genomes highlights ancient origins for complex intercellular communication.</title>
        <authorList>
            <person name="Heidel A.J."/>
            <person name="Lawal H.M."/>
            <person name="Felder M."/>
            <person name="Schilde C."/>
            <person name="Helps N.R."/>
            <person name="Tunggal B."/>
            <person name="Rivero F."/>
            <person name="John U."/>
            <person name="Schleicher M."/>
            <person name="Eichinger L."/>
            <person name="Platzer M."/>
            <person name="Noegel A.A."/>
            <person name="Schaap P."/>
            <person name="Gloeckner G."/>
        </authorList>
    </citation>
    <scope>NUCLEOTIDE SEQUENCE [LARGE SCALE GENOMIC DNA]</scope>
    <source>
        <strain evidence="5">ATCC 26659 / Pp 5 / PN500</strain>
    </source>
</reference>
<sequence>MIKSLSIFLYIFAIFQICISTDQIYVDSSKSYSLACGSTLDLACSDILSGLAAYGNLESKSDSLILSLVGGVYSGTNNSFINILNQDITITSLNSNSLATIDLQFLNSFISIKDVSATGNTNTNLTLSNLNIINGNSSTNGTVVNISTQWTPTLLTFDSVYVAGNLAFEGYGGVIYVQTSVANTKIVLTNSTFFNNTAYLGAVYYSETQGQLEISKSVIKNNVGVITGIVDAYQTSVSVTNSTVAYNLGRSAIFTFISNVGTVEVSNLIAYNNSLRSNWDGGFIQANENNLSVLDSDFQWNSGSAVIYFETEGSGSYQLLVGTSVFNETMGSRYGGAIYVCGGSSNIYNSSFIENYSIYNGGAIYYSDTLQANATNLIFINNQVGVGNGSSIYTNNATVNYFDNLSFINSNNITTAMYCNSSSIYLNNITNDNVTPLISCDSTKPSDQCTIHSSNNAIGQQCNSQVNSSDNNNNNSSEHHNNNNSSGDNKKPKKKGLTSAQIGGIAAGSAVGAAAIVLGVYIIHKRHHNRNKYKSYY</sequence>
<dbReference type="GeneID" id="31359059"/>
<dbReference type="PANTHER" id="PTHR31318:SF1">
    <property type="entry name" value="POLYMORPHIC MEMBRANE PROTEIN REPEAT-CONTAINING PROTEIN-RELATED"/>
    <property type="match status" value="1"/>
</dbReference>
<feature type="chain" id="PRO_5003041356" evidence="3">
    <location>
        <begin position="21"/>
        <end position="537"/>
    </location>
</feature>
<evidence type="ECO:0000256" key="2">
    <source>
        <dbReference type="SAM" id="Phobius"/>
    </source>
</evidence>
<keyword evidence="5" id="KW-1185">Reference proteome</keyword>
<dbReference type="PANTHER" id="PTHR31318">
    <property type="entry name" value="EXPRESSED PROTEIN-RELATED"/>
    <property type="match status" value="1"/>
</dbReference>
<name>D3B561_HETP5</name>
<organism evidence="4 5">
    <name type="scientific">Heterostelium pallidum (strain ATCC 26659 / Pp 5 / PN500)</name>
    <name type="common">Cellular slime mold</name>
    <name type="synonym">Polysphondylium pallidum</name>
    <dbReference type="NCBI Taxonomy" id="670386"/>
    <lineage>
        <taxon>Eukaryota</taxon>
        <taxon>Amoebozoa</taxon>
        <taxon>Evosea</taxon>
        <taxon>Eumycetozoa</taxon>
        <taxon>Dictyostelia</taxon>
        <taxon>Acytosteliales</taxon>
        <taxon>Acytosteliaceae</taxon>
        <taxon>Heterostelium</taxon>
    </lineage>
</organism>
<evidence type="ECO:0000313" key="5">
    <source>
        <dbReference type="Proteomes" id="UP000001396"/>
    </source>
</evidence>
<feature type="signal peptide" evidence="3">
    <location>
        <begin position="1"/>
        <end position="20"/>
    </location>
</feature>
<dbReference type="SUPFAM" id="SSF51126">
    <property type="entry name" value="Pectin lyase-like"/>
    <property type="match status" value="1"/>
</dbReference>
<dbReference type="EMBL" id="ADBJ01000015">
    <property type="protein sequence ID" value="EFA83426.1"/>
    <property type="molecule type" value="Genomic_DNA"/>
</dbReference>
<evidence type="ECO:0000313" key="4">
    <source>
        <dbReference type="EMBL" id="EFA83426.1"/>
    </source>
</evidence>
<keyword evidence="3" id="KW-0732">Signal</keyword>
<dbReference type="FunCoup" id="D3B561">
    <property type="interactions" value="8"/>
</dbReference>
<keyword evidence="2" id="KW-0812">Transmembrane</keyword>
<dbReference type="AlphaFoldDB" id="D3B561"/>
<dbReference type="InterPro" id="IPR011050">
    <property type="entry name" value="Pectin_lyase_fold/virulence"/>
</dbReference>
<feature type="region of interest" description="Disordered" evidence="1">
    <location>
        <begin position="460"/>
        <end position="496"/>
    </location>
</feature>
<dbReference type="Proteomes" id="UP000001396">
    <property type="component" value="Unassembled WGS sequence"/>
</dbReference>
<proteinExistence type="predicted"/>
<gene>
    <name evidence="4" type="ORF">PPL_03572</name>
</gene>
<dbReference type="RefSeq" id="XP_020435543.1">
    <property type="nucleotide sequence ID" value="XM_020574501.1"/>
</dbReference>
<comment type="caution">
    <text evidence="4">The sequence shown here is derived from an EMBL/GenBank/DDBJ whole genome shotgun (WGS) entry which is preliminary data.</text>
</comment>
<keyword evidence="2" id="KW-0472">Membrane</keyword>
<evidence type="ECO:0000256" key="3">
    <source>
        <dbReference type="SAM" id="SignalP"/>
    </source>
</evidence>
<feature type="compositionally biased region" description="Low complexity" evidence="1">
    <location>
        <begin position="463"/>
        <end position="487"/>
    </location>
</feature>
<protein>
    <submittedName>
        <fullName evidence="4">Uncharacterized protein</fullName>
    </submittedName>
</protein>
<feature type="transmembrane region" description="Helical" evidence="2">
    <location>
        <begin position="502"/>
        <end position="523"/>
    </location>
</feature>
<keyword evidence="2" id="KW-1133">Transmembrane helix</keyword>
<accession>D3B561</accession>
<evidence type="ECO:0000256" key="1">
    <source>
        <dbReference type="SAM" id="MobiDB-lite"/>
    </source>
</evidence>